<comment type="similarity">
    <text evidence="2">Belongs to the mitochondrion-specific ribosomal protein mS33 family.</text>
</comment>
<evidence type="ECO:0000256" key="1">
    <source>
        <dbReference type="ARBA" id="ARBA00004173"/>
    </source>
</evidence>
<evidence type="ECO:0000256" key="3">
    <source>
        <dbReference type="ARBA" id="ARBA00022980"/>
    </source>
</evidence>
<dbReference type="STRING" id="5288.A0A5C5FK15"/>
<keyword evidence="4" id="KW-0496">Mitochondrion</keyword>
<comment type="subcellular location">
    <subcellularLocation>
        <location evidence="1">Mitochondrion</location>
    </subcellularLocation>
</comment>
<organism evidence="7 8">
    <name type="scientific">Rhodotorula diobovata</name>
    <dbReference type="NCBI Taxonomy" id="5288"/>
    <lineage>
        <taxon>Eukaryota</taxon>
        <taxon>Fungi</taxon>
        <taxon>Dikarya</taxon>
        <taxon>Basidiomycota</taxon>
        <taxon>Pucciniomycotina</taxon>
        <taxon>Microbotryomycetes</taxon>
        <taxon>Sporidiobolales</taxon>
        <taxon>Sporidiobolaceae</taxon>
        <taxon>Rhodotorula</taxon>
    </lineage>
</organism>
<dbReference type="Proteomes" id="UP000311382">
    <property type="component" value="Unassembled WGS sequence"/>
</dbReference>
<dbReference type="AlphaFoldDB" id="A0A5C5FK15"/>
<dbReference type="InterPro" id="IPR013219">
    <property type="entry name" value="Ribosomal_mS33"/>
</dbReference>
<evidence type="ECO:0000313" key="8">
    <source>
        <dbReference type="Proteomes" id="UP000311382"/>
    </source>
</evidence>
<evidence type="ECO:0000313" key="7">
    <source>
        <dbReference type="EMBL" id="TNY17147.1"/>
    </source>
</evidence>
<evidence type="ECO:0000256" key="6">
    <source>
        <dbReference type="ARBA" id="ARBA00035132"/>
    </source>
</evidence>
<proteinExistence type="inferred from homology"/>
<keyword evidence="5" id="KW-0687">Ribonucleoprotein</keyword>
<sequence length="114" mass="12983">MLPTLQRWAHQAAPAAARLQQLAKLRCDVLGTVYNPQSLRTGSKILKARLRGPAMLRYYGERFSSFRGLNNAIPGLELRDLVEETRLLDIETLRKRGKVKPKKGQGRRASMKKR</sequence>
<protein>
    <recommendedName>
        <fullName evidence="6">Small ribosomal subunit protein mS33</fullName>
    </recommendedName>
</protein>
<comment type="caution">
    <text evidence="7">The sequence shown here is derived from an EMBL/GenBank/DDBJ whole genome shotgun (WGS) entry which is preliminary data.</text>
</comment>
<dbReference type="GO" id="GO:0005840">
    <property type="term" value="C:ribosome"/>
    <property type="evidence" value="ECO:0007669"/>
    <property type="project" value="UniProtKB-KW"/>
</dbReference>
<evidence type="ECO:0000256" key="2">
    <source>
        <dbReference type="ARBA" id="ARBA00008970"/>
    </source>
</evidence>
<reference evidence="7 8" key="1">
    <citation type="submission" date="2019-03" db="EMBL/GenBank/DDBJ databases">
        <title>Rhodosporidium diobovatum UCD-FST 08-225 genome sequencing, assembly, and annotation.</title>
        <authorList>
            <person name="Fakankun I.U."/>
            <person name="Fristensky B."/>
            <person name="Levin D.B."/>
        </authorList>
    </citation>
    <scope>NUCLEOTIDE SEQUENCE [LARGE SCALE GENOMIC DNA]</scope>
    <source>
        <strain evidence="7 8">UCD-FST 08-225</strain>
    </source>
</reference>
<dbReference type="GO" id="GO:0005739">
    <property type="term" value="C:mitochondrion"/>
    <property type="evidence" value="ECO:0007669"/>
    <property type="project" value="UniProtKB-SubCell"/>
</dbReference>
<dbReference type="GO" id="GO:1990904">
    <property type="term" value="C:ribonucleoprotein complex"/>
    <property type="evidence" value="ECO:0007669"/>
    <property type="project" value="UniProtKB-KW"/>
</dbReference>
<keyword evidence="8" id="KW-1185">Reference proteome</keyword>
<dbReference type="PANTHER" id="PTHR13362">
    <property type="entry name" value="MITOCHONDRIAL RIBOSOMAL PROTEIN S33"/>
    <property type="match status" value="1"/>
</dbReference>
<dbReference type="Pfam" id="PF08293">
    <property type="entry name" value="MRP-S33"/>
    <property type="match status" value="1"/>
</dbReference>
<evidence type="ECO:0000256" key="4">
    <source>
        <dbReference type="ARBA" id="ARBA00023128"/>
    </source>
</evidence>
<name>A0A5C5FK15_9BASI</name>
<evidence type="ECO:0000256" key="5">
    <source>
        <dbReference type="ARBA" id="ARBA00023274"/>
    </source>
</evidence>
<gene>
    <name evidence="7" type="ORF">DMC30DRAFT_432169</name>
</gene>
<dbReference type="PANTHER" id="PTHR13362:SF2">
    <property type="entry name" value="SMALL RIBOSOMAL SUBUNIT PROTEIN MS33"/>
    <property type="match status" value="1"/>
</dbReference>
<keyword evidence="3" id="KW-0689">Ribosomal protein</keyword>
<dbReference type="EMBL" id="SOZI01000238">
    <property type="protein sequence ID" value="TNY17147.1"/>
    <property type="molecule type" value="Genomic_DNA"/>
</dbReference>
<accession>A0A5C5FK15</accession>
<dbReference type="OrthoDB" id="2257454at2759"/>